<feature type="transmembrane region" description="Helical" evidence="1">
    <location>
        <begin position="135"/>
        <end position="156"/>
    </location>
</feature>
<dbReference type="EMBL" id="JBHRWW010000012">
    <property type="protein sequence ID" value="MFC3689761.1"/>
    <property type="molecule type" value="Genomic_DNA"/>
</dbReference>
<keyword evidence="1" id="KW-0812">Transmembrane</keyword>
<feature type="transmembrane region" description="Helical" evidence="1">
    <location>
        <begin position="63"/>
        <end position="85"/>
    </location>
</feature>
<evidence type="ECO:0000256" key="1">
    <source>
        <dbReference type="SAM" id="Phobius"/>
    </source>
</evidence>
<comment type="caution">
    <text evidence="2">The sequence shown here is derived from an EMBL/GenBank/DDBJ whole genome shotgun (WGS) entry which is preliminary data.</text>
</comment>
<name>A0ABV7WMH2_9MICO</name>
<feature type="transmembrane region" description="Helical" evidence="1">
    <location>
        <begin position="105"/>
        <end position="123"/>
    </location>
</feature>
<reference evidence="3" key="1">
    <citation type="journal article" date="2019" name="Int. J. Syst. Evol. Microbiol.">
        <title>The Global Catalogue of Microorganisms (GCM) 10K type strain sequencing project: providing services to taxonomists for standard genome sequencing and annotation.</title>
        <authorList>
            <consortium name="The Broad Institute Genomics Platform"/>
            <consortium name="The Broad Institute Genome Sequencing Center for Infectious Disease"/>
            <person name="Wu L."/>
            <person name="Ma J."/>
        </authorList>
    </citation>
    <scope>NUCLEOTIDE SEQUENCE [LARGE SCALE GENOMIC DNA]</scope>
    <source>
        <strain evidence="3">NCAIM B.02333</strain>
    </source>
</reference>
<keyword evidence="1" id="KW-1133">Transmembrane helix</keyword>
<keyword evidence="3" id="KW-1185">Reference proteome</keyword>
<keyword evidence="1" id="KW-0472">Membrane</keyword>
<feature type="transmembrane region" description="Helical" evidence="1">
    <location>
        <begin position="37"/>
        <end position="56"/>
    </location>
</feature>
<protein>
    <submittedName>
        <fullName evidence="2">Uncharacterized protein</fullName>
    </submittedName>
</protein>
<sequence length="218" mass="22379">MPDEPEPQPSLDPAARLRLVAEQQARTQAALAPDERLVFGAWGVAWSVGFGAIWLATSGRLPLPAWSAFTLFALLLVGAGVLTAVHAVRAGRGVAGSSARTGAMYGWGWVLGFAMLPAVVLGAQRLGAPPEAAALLWPAVSALVVGLLYVAGAVAWDDPVQFAVGAWIMVTTGAGCLLGLPALYLVMCLAGGGGFLAAAAWFAVRRRRAGALRPAAQA</sequence>
<accession>A0ABV7WMH2</accession>
<dbReference type="RefSeq" id="WP_376984156.1">
    <property type="nucleotide sequence ID" value="NZ_JBHRWW010000012.1"/>
</dbReference>
<gene>
    <name evidence="2" type="ORF">ACFOLH_15540</name>
</gene>
<feature type="transmembrane region" description="Helical" evidence="1">
    <location>
        <begin position="182"/>
        <end position="204"/>
    </location>
</feature>
<proteinExistence type="predicted"/>
<dbReference type="Proteomes" id="UP001595685">
    <property type="component" value="Unassembled WGS sequence"/>
</dbReference>
<evidence type="ECO:0000313" key="3">
    <source>
        <dbReference type="Proteomes" id="UP001595685"/>
    </source>
</evidence>
<evidence type="ECO:0000313" key="2">
    <source>
        <dbReference type="EMBL" id="MFC3689761.1"/>
    </source>
</evidence>
<organism evidence="2 3">
    <name type="scientific">Aquipuribacter hungaricus</name>
    <dbReference type="NCBI Taxonomy" id="545624"/>
    <lineage>
        <taxon>Bacteria</taxon>
        <taxon>Bacillati</taxon>
        <taxon>Actinomycetota</taxon>
        <taxon>Actinomycetes</taxon>
        <taxon>Micrococcales</taxon>
        <taxon>Intrasporangiaceae</taxon>
        <taxon>Aquipuribacter</taxon>
    </lineage>
</organism>